<evidence type="ECO:0000256" key="6">
    <source>
        <dbReference type="ARBA" id="ARBA00023128"/>
    </source>
</evidence>
<protein>
    <recommendedName>
        <fullName evidence="8">Protein-serine/threonine kinase</fullName>
        <ecNumber evidence="8">2.7.11.-</ecNumber>
    </recommendedName>
</protein>
<evidence type="ECO:0000256" key="3">
    <source>
        <dbReference type="ARBA" id="ARBA00022741"/>
    </source>
</evidence>
<proteinExistence type="inferred from homology"/>
<keyword evidence="11" id="KW-1185">Reference proteome</keyword>
<keyword evidence="4 8" id="KW-0418">Kinase</keyword>
<dbReference type="InterPro" id="IPR036784">
    <property type="entry name" value="AK/P_DHK_N_sf"/>
</dbReference>
<keyword evidence="2 8" id="KW-0808">Transferase</keyword>
<dbReference type="GO" id="GO:0010906">
    <property type="term" value="P:regulation of glucose metabolic process"/>
    <property type="evidence" value="ECO:0007669"/>
    <property type="project" value="TreeGrafter"/>
</dbReference>
<dbReference type="InterPro" id="IPR039028">
    <property type="entry name" value="BCKD/PDK"/>
</dbReference>
<dbReference type="EnsemblMetazoa" id="PPAI002778-RA">
    <property type="protein sequence ID" value="PPAI002778-PA"/>
    <property type="gene ID" value="PPAI002778"/>
</dbReference>
<dbReference type="Gene3D" id="1.20.140.20">
    <property type="entry name" value="Alpha-ketoacid/pyruvate dehydrogenase kinase, N-terminal domain"/>
    <property type="match status" value="1"/>
</dbReference>
<evidence type="ECO:0000256" key="5">
    <source>
        <dbReference type="ARBA" id="ARBA00022840"/>
    </source>
</evidence>
<dbReference type="InterPro" id="IPR018955">
    <property type="entry name" value="BCDHK/PDK_N"/>
</dbReference>
<reference evidence="10" key="1">
    <citation type="submission" date="2022-08" db="UniProtKB">
        <authorList>
            <consortium name="EnsemblMetazoa"/>
        </authorList>
    </citation>
    <scope>IDENTIFICATION</scope>
    <source>
        <strain evidence="10">Israel</strain>
    </source>
</reference>
<dbReference type="Pfam" id="PF10436">
    <property type="entry name" value="BCDHK_Adom3"/>
    <property type="match status" value="1"/>
</dbReference>
<dbReference type="SUPFAM" id="SSF55874">
    <property type="entry name" value="ATPase domain of HSP90 chaperone/DNA topoisomerase II/histidine kinase"/>
    <property type="match status" value="1"/>
</dbReference>
<evidence type="ECO:0000256" key="7">
    <source>
        <dbReference type="ARBA" id="ARBA00048201"/>
    </source>
</evidence>
<evidence type="ECO:0000256" key="8">
    <source>
        <dbReference type="RuleBase" id="RU366032"/>
    </source>
</evidence>
<dbReference type="VEuPathDB" id="VectorBase:PPAI002778"/>
<accession>A0A1B0D5M1</accession>
<dbReference type="GO" id="GO:0004740">
    <property type="term" value="F:pyruvate dehydrogenase (acetyl-transferring) kinase activity"/>
    <property type="evidence" value="ECO:0007669"/>
    <property type="project" value="UniProtKB-EC"/>
</dbReference>
<dbReference type="PANTHER" id="PTHR11947:SF3">
    <property type="entry name" value="[PYRUVATE DEHYDROGENASE (ACETYL-TRANSFERRING)] KINASE, MITOCHONDRIAL"/>
    <property type="match status" value="1"/>
</dbReference>
<evidence type="ECO:0000313" key="11">
    <source>
        <dbReference type="Proteomes" id="UP000092462"/>
    </source>
</evidence>
<dbReference type="GO" id="GO:0005759">
    <property type="term" value="C:mitochondrial matrix"/>
    <property type="evidence" value="ECO:0007669"/>
    <property type="project" value="UniProtKB-SubCell"/>
</dbReference>
<evidence type="ECO:0000256" key="1">
    <source>
        <dbReference type="ARBA" id="ARBA00006155"/>
    </source>
</evidence>
<dbReference type="Proteomes" id="UP000092462">
    <property type="component" value="Unassembled WGS sequence"/>
</dbReference>
<name>A0A1B0D5M1_PHLPP</name>
<dbReference type="SUPFAM" id="SSF69012">
    <property type="entry name" value="alpha-ketoacid dehydrogenase kinase, N-terminal domain"/>
    <property type="match status" value="1"/>
</dbReference>
<dbReference type="PANTHER" id="PTHR11947">
    <property type="entry name" value="PYRUVATE DEHYDROGENASE KINASE"/>
    <property type="match status" value="1"/>
</dbReference>
<dbReference type="EC" id="2.7.11.-" evidence="8"/>
<dbReference type="Gene3D" id="3.30.565.10">
    <property type="entry name" value="Histidine kinase-like ATPase, C-terminal domain"/>
    <property type="match status" value="1"/>
</dbReference>
<dbReference type="AlphaFoldDB" id="A0A1B0D5M1"/>
<evidence type="ECO:0000256" key="2">
    <source>
        <dbReference type="ARBA" id="ARBA00022679"/>
    </source>
</evidence>
<comment type="similarity">
    <text evidence="1 8">Belongs to the PDK/BCKDK protein kinase family.</text>
</comment>
<dbReference type="EMBL" id="AJVK01025412">
    <property type="status" value="NOT_ANNOTATED_CDS"/>
    <property type="molecule type" value="Genomic_DNA"/>
</dbReference>
<comment type="catalytic activity">
    <reaction evidence="7">
        <text>L-seryl-[pyruvate dehydrogenase E1 alpha subunit] + ATP = O-phospho-L-seryl-[pyruvate dehydrogenase E1 alpha subunit] + ADP + H(+)</text>
        <dbReference type="Rhea" id="RHEA:23052"/>
        <dbReference type="Rhea" id="RHEA-COMP:13689"/>
        <dbReference type="Rhea" id="RHEA-COMP:13690"/>
        <dbReference type="ChEBI" id="CHEBI:15378"/>
        <dbReference type="ChEBI" id="CHEBI:29999"/>
        <dbReference type="ChEBI" id="CHEBI:30616"/>
        <dbReference type="ChEBI" id="CHEBI:83421"/>
        <dbReference type="ChEBI" id="CHEBI:456216"/>
        <dbReference type="EC" id="2.7.11.2"/>
    </reaction>
</comment>
<evidence type="ECO:0000256" key="4">
    <source>
        <dbReference type="ARBA" id="ARBA00022777"/>
    </source>
</evidence>
<dbReference type="GO" id="GO:0005524">
    <property type="term" value="F:ATP binding"/>
    <property type="evidence" value="ECO:0007669"/>
    <property type="project" value="UniProtKB-UniRule"/>
</dbReference>
<sequence>MRLTRPLFAYTKKMLDFYSQFNPSPLSIKQFIDFGLNACEKKSYTFLRKELPVRLANIMKEIALLPQQLLRQSSVAMVSQWYHKSFEEIINYEKIEPSSSTLKRFVQDLKLIRDRHSDVVQTMALGILELKESQSGEIDPGMEASIQYFLDRLYMSRISIRMLINQHTILFGNTHPDPGKHIGCIDPMCNPSAVVKDAYDTARFLCDQYYFGAPALEIEEINELEKDQPVRIIYVPSHLYHMLFELFKNSMRAVMERYEQDEENIPPIKVSQKLSHQRKKNCPQTTFPWQRKWSDKKS</sequence>
<keyword evidence="5 8" id="KW-0067">ATP-binding</keyword>
<evidence type="ECO:0000313" key="10">
    <source>
        <dbReference type="EnsemblMetazoa" id="PPAI002778-PA"/>
    </source>
</evidence>
<keyword evidence="3 8" id="KW-0547">Nucleotide-binding</keyword>
<dbReference type="VEuPathDB" id="VectorBase:PPAPM1_000307"/>
<feature type="domain" description="Branched-chain alpha-ketoacid dehydrogenase kinase/Pyruvate dehydrogenase kinase N-terminal" evidence="9">
    <location>
        <begin position="25"/>
        <end position="186"/>
    </location>
</feature>
<organism evidence="10 11">
    <name type="scientific">Phlebotomus papatasi</name>
    <name type="common">Sandfly</name>
    <dbReference type="NCBI Taxonomy" id="29031"/>
    <lineage>
        <taxon>Eukaryota</taxon>
        <taxon>Metazoa</taxon>
        <taxon>Ecdysozoa</taxon>
        <taxon>Arthropoda</taxon>
        <taxon>Hexapoda</taxon>
        <taxon>Insecta</taxon>
        <taxon>Pterygota</taxon>
        <taxon>Neoptera</taxon>
        <taxon>Endopterygota</taxon>
        <taxon>Diptera</taxon>
        <taxon>Nematocera</taxon>
        <taxon>Psychodoidea</taxon>
        <taxon>Psychodidae</taxon>
        <taxon>Phlebotomus</taxon>
        <taxon>Phlebotomus</taxon>
    </lineage>
</organism>
<keyword evidence="6 8" id="KW-0496">Mitochondrion</keyword>
<dbReference type="InterPro" id="IPR036890">
    <property type="entry name" value="HATPase_C_sf"/>
</dbReference>
<comment type="subcellular location">
    <subcellularLocation>
        <location evidence="8">Mitochondrion matrix</location>
    </subcellularLocation>
</comment>
<evidence type="ECO:0000259" key="9">
    <source>
        <dbReference type="Pfam" id="PF10436"/>
    </source>
</evidence>